<dbReference type="AlphaFoldDB" id="A0A0C3GKE7"/>
<keyword evidence="2" id="KW-1185">Reference proteome</keyword>
<proteinExistence type="predicted"/>
<name>A0A0C3GKE7_PILCF</name>
<evidence type="ECO:0000313" key="1">
    <source>
        <dbReference type="EMBL" id="KIM92074.1"/>
    </source>
</evidence>
<reference evidence="2" key="2">
    <citation type="submission" date="2015-01" db="EMBL/GenBank/DDBJ databases">
        <title>Evolutionary Origins and Diversification of the Mycorrhizal Mutualists.</title>
        <authorList>
            <consortium name="DOE Joint Genome Institute"/>
            <consortium name="Mycorrhizal Genomics Consortium"/>
            <person name="Kohler A."/>
            <person name="Kuo A."/>
            <person name="Nagy L.G."/>
            <person name="Floudas D."/>
            <person name="Copeland A."/>
            <person name="Barry K.W."/>
            <person name="Cichocki N."/>
            <person name="Veneault-Fourrey C."/>
            <person name="LaButti K."/>
            <person name="Lindquist E.A."/>
            <person name="Lipzen A."/>
            <person name="Lundell T."/>
            <person name="Morin E."/>
            <person name="Murat C."/>
            <person name="Riley R."/>
            <person name="Ohm R."/>
            <person name="Sun H."/>
            <person name="Tunlid A."/>
            <person name="Henrissat B."/>
            <person name="Grigoriev I.V."/>
            <person name="Hibbett D.S."/>
            <person name="Martin F."/>
        </authorList>
    </citation>
    <scope>NUCLEOTIDE SEQUENCE [LARGE SCALE GENOMIC DNA]</scope>
    <source>
        <strain evidence="2">F 1598</strain>
    </source>
</reference>
<protein>
    <submittedName>
        <fullName evidence="1">Uncharacterized protein</fullName>
    </submittedName>
</protein>
<organism evidence="1 2">
    <name type="scientific">Piloderma croceum (strain F 1598)</name>
    <dbReference type="NCBI Taxonomy" id="765440"/>
    <lineage>
        <taxon>Eukaryota</taxon>
        <taxon>Fungi</taxon>
        <taxon>Dikarya</taxon>
        <taxon>Basidiomycota</taxon>
        <taxon>Agaricomycotina</taxon>
        <taxon>Agaricomycetes</taxon>
        <taxon>Agaricomycetidae</taxon>
        <taxon>Atheliales</taxon>
        <taxon>Atheliaceae</taxon>
        <taxon>Piloderma</taxon>
    </lineage>
</organism>
<sequence>MSNARLCLEYRCNFWGKYNPTSWQPGDLKEFRRLISEFRQCRTALIDSVARPCCCKI</sequence>
<evidence type="ECO:0000313" key="2">
    <source>
        <dbReference type="Proteomes" id="UP000054166"/>
    </source>
</evidence>
<reference evidence="1 2" key="1">
    <citation type="submission" date="2014-04" db="EMBL/GenBank/DDBJ databases">
        <authorList>
            <consortium name="DOE Joint Genome Institute"/>
            <person name="Kuo A."/>
            <person name="Tarkka M."/>
            <person name="Buscot F."/>
            <person name="Kohler A."/>
            <person name="Nagy L.G."/>
            <person name="Floudas D."/>
            <person name="Copeland A."/>
            <person name="Barry K.W."/>
            <person name="Cichocki N."/>
            <person name="Veneault-Fourrey C."/>
            <person name="LaButti K."/>
            <person name="Lindquist E.A."/>
            <person name="Lipzen A."/>
            <person name="Lundell T."/>
            <person name="Morin E."/>
            <person name="Murat C."/>
            <person name="Sun H."/>
            <person name="Tunlid A."/>
            <person name="Henrissat B."/>
            <person name="Grigoriev I.V."/>
            <person name="Hibbett D.S."/>
            <person name="Martin F."/>
            <person name="Nordberg H.P."/>
            <person name="Cantor M.N."/>
            <person name="Hua S.X."/>
        </authorList>
    </citation>
    <scope>NUCLEOTIDE SEQUENCE [LARGE SCALE GENOMIC DNA]</scope>
    <source>
        <strain evidence="1 2">F 1598</strain>
    </source>
</reference>
<dbReference type="Proteomes" id="UP000054166">
    <property type="component" value="Unassembled WGS sequence"/>
</dbReference>
<accession>A0A0C3GKE7</accession>
<dbReference type="InParanoid" id="A0A0C3GKE7"/>
<gene>
    <name evidence="1" type="ORF">PILCRDRAFT_810098</name>
</gene>
<dbReference type="EMBL" id="KN832970">
    <property type="protein sequence ID" value="KIM92074.1"/>
    <property type="molecule type" value="Genomic_DNA"/>
</dbReference>
<dbReference type="HOGENOM" id="CLU_2997208_0_0_1"/>